<dbReference type="Pfam" id="PF26219">
    <property type="entry name" value="DUF8046"/>
    <property type="match status" value="1"/>
</dbReference>
<protein>
    <recommendedName>
        <fullName evidence="1">DUF8046 domain-containing protein</fullName>
    </recommendedName>
</protein>
<dbReference type="InterPro" id="IPR058359">
    <property type="entry name" value="DUF8046"/>
</dbReference>
<organism evidence="2 3">
    <name type="scientific">Escherichia phage nepoznato</name>
    <dbReference type="NCBI Taxonomy" id="2696431"/>
    <lineage>
        <taxon>Viruses</taxon>
        <taxon>Duplodnaviria</taxon>
        <taxon>Heunggongvirae</taxon>
        <taxon>Uroviricota</taxon>
        <taxon>Caudoviricetes</taxon>
        <taxon>Stephanstirmvirinae</taxon>
        <taxon>Phapecoctavirus</taxon>
        <taxon>Phapecoctavirus nepoznato</taxon>
    </lineage>
</organism>
<feature type="domain" description="DUF8046" evidence="1">
    <location>
        <begin position="70"/>
        <end position="160"/>
    </location>
</feature>
<accession>A0A6B9WN29</accession>
<reference evidence="3" key="1">
    <citation type="submission" date="2019-12" db="EMBL/GenBank/DDBJ databases">
        <authorList>
            <person name="Olsen N.S."/>
            <person name="Junco L.M.F."/>
            <person name="Kot W."/>
            <person name="Hansen L.H."/>
        </authorList>
    </citation>
    <scope>NUCLEOTIDE SEQUENCE [LARGE SCALE GENOMIC DNA]</scope>
</reference>
<sequence>MKIKITKAHVDNPQFFSLNTSYDIKNGDEFEVVDIVTDSDGVDFGYMIVPPCGGSPIVVLRDEAVEVSYDESQYDSPYMTEWIVAVDVGGMVSVLKAPNLHPSFTENGKTALDYGLPEDVENTPPGMYRWICSFHEEKDWESGLVEDWHFEVESSFLIMPA</sequence>
<evidence type="ECO:0000259" key="1">
    <source>
        <dbReference type="Pfam" id="PF26219"/>
    </source>
</evidence>
<dbReference type="Proteomes" id="UP000464289">
    <property type="component" value="Segment"/>
</dbReference>
<evidence type="ECO:0000313" key="3">
    <source>
        <dbReference type="Proteomes" id="UP000464289"/>
    </source>
</evidence>
<keyword evidence="3" id="KW-1185">Reference proteome</keyword>
<name>A0A6B9WN29_9CAUD</name>
<evidence type="ECO:0000313" key="2">
    <source>
        <dbReference type="EMBL" id="QHR65471.1"/>
    </source>
</evidence>
<dbReference type="EMBL" id="MN850571">
    <property type="protein sequence ID" value="QHR65471.1"/>
    <property type="molecule type" value="Genomic_DNA"/>
</dbReference>
<gene>
    <name evidence="2" type="ORF">nepoznato_22</name>
</gene>
<proteinExistence type="predicted"/>